<name>A0A6J4P0T1_9RHOB</name>
<reference evidence="9" key="1">
    <citation type="submission" date="2020-02" db="EMBL/GenBank/DDBJ databases">
        <authorList>
            <person name="Meier V. D."/>
        </authorList>
    </citation>
    <scope>NUCLEOTIDE SEQUENCE</scope>
    <source>
        <strain evidence="9">AVDCRST_MAG15</strain>
    </source>
</reference>
<dbReference type="Gene3D" id="1.10.3720.10">
    <property type="entry name" value="MetI-like"/>
    <property type="match status" value="1"/>
</dbReference>
<feature type="transmembrane region" description="Helical" evidence="7">
    <location>
        <begin position="283"/>
        <end position="309"/>
    </location>
</feature>
<keyword evidence="4 7" id="KW-0812">Transmembrane</keyword>
<evidence type="ECO:0000256" key="6">
    <source>
        <dbReference type="ARBA" id="ARBA00023136"/>
    </source>
</evidence>
<dbReference type="PANTHER" id="PTHR43163:SF6">
    <property type="entry name" value="DIPEPTIDE TRANSPORT SYSTEM PERMEASE PROTEIN DPPB-RELATED"/>
    <property type="match status" value="1"/>
</dbReference>
<feature type="transmembrane region" description="Helical" evidence="7">
    <location>
        <begin position="137"/>
        <end position="162"/>
    </location>
</feature>
<dbReference type="CDD" id="cd06261">
    <property type="entry name" value="TM_PBP2"/>
    <property type="match status" value="1"/>
</dbReference>
<protein>
    <submittedName>
        <fullName evidence="9">ABC transporter, permease protein 1 (Cluster 5, nickel/peptides/opines)</fullName>
    </submittedName>
</protein>
<dbReference type="EMBL" id="CADCUU010000151">
    <property type="protein sequence ID" value="CAA9402622.1"/>
    <property type="molecule type" value="Genomic_DNA"/>
</dbReference>
<dbReference type="Pfam" id="PF19300">
    <property type="entry name" value="BPD_transp_1_N"/>
    <property type="match status" value="1"/>
</dbReference>
<dbReference type="PANTHER" id="PTHR43163">
    <property type="entry name" value="DIPEPTIDE TRANSPORT SYSTEM PERMEASE PROTEIN DPPB-RELATED"/>
    <property type="match status" value="1"/>
</dbReference>
<evidence type="ECO:0000256" key="5">
    <source>
        <dbReference type="ARBA" id="ARBA00022989"/>
    </source>
</evidence>
<sequence>MSRTLAFALRRLLVTIPVLFAMSVLVFLIIHLVPGDPVRTMLGFRATDALVEETRHQLGLDRPLLDQYATWASGVVRGDLGTDLVSHAPMSELLAQRLPVTFELAGLSMLLAVLVGVPLGVRAATGGRWTRRLSEGFVVFGVSVPDFWLGIMLVILFAGLLAWLPPSGHVAFSEDPLGNLRYMALPVLTLAVGEAAYILRTTRSAVESVLGRPFVTFLRAKGLSPRRIVYGHALRNAGPSIVTVIGIQVGVLLGGAIVIEQLFGLPGVGKLIVTGITQRNYPVVQAGVLAIATIFILVSLVTDLIVGWLDPRVADAVST</sequence>
<accession>A0A6J4P0T1</accession>
<dbReference type="GO" id="GO:0005886">
    <property type="term" value="C:plasma membrane"/>
    <property type="evidence" value="ECO:0007669"/>
    <property type="project" value="UniProtKB-SubCell"/>
</dbReference>
<keyword evidence="6 7" id="KW-0472">Membrane</keyword>
<feature type="transmembrane region" description="Helical" evidence="7">
    <location>
        <begin position="241"/>
        <end position="263"/>
    </location>
</feature>
<dbReference type="InterPro" id="IPR035906">
    <property type="entry name" value="MetI-like_sf"/>
</dbReference>
<dbReference type="GO" id="GO:0055085">
    <property type="term" value="P:transmembrane transport"/>
    <property type="evidence" value="ECO:0007669"/>
    <property type="project" value="InterPro"/>
</dbReference>
<feature type="transmembrane region" description="Helical" evidence="7">
    <location>
        <begin position="104"/>
        <end position="125"/>
    </location>
</feature>
<gene>
    <name evidence="9" type="ORF">AVDCRST_MAG15-1099</name>
</gene>
<feature type="transmembrane region" description="Helical" evidence="7">
    <location>
        <begin position="12"/>
        <end position="33"/>
    </location>
</feature>
<keyword evidence="3" id="KW-1003">Cell membrane</keyword>
<dbReference type="InterPro" id="IPR000515">
    <property type="entry name" value="MetI-like"/>
</dbReference>
<keyword evidence="2 7" id="KW-0813">Transport</keyword>
<evidence type="ECO:0000313" key="9">
    <source>
        <dbReference type="EMBL" id="CAA9402622.1"/>
    </source>
</evidence>
<dbReference type="Pfam" id="PF00528">
    <property type="entry name" value="BPD_transp_1"/>
    <property type="match status" value="1"/>
</dbReference>
<comment type="subcellular location">
    <subcellularLocation>
        <location evidence="1 7">Cell membrane</location>
        <topology evidence="1 7">Multi-pass membrane protein</topology>
    </subcellularLocation>
</comment>
<feature type="transmembrane region" description="Helical" evidence="7">
    <location>
        <begin position="182"/>
        <end position="199"/>
    </location>
</feature>
<comment type="similarity">
    <text evidence="7">Belongs to the binding-protein-dependent transport system permease family.</text>
</comment>
<evidence type="ECO:0000256" key="1">
    <source>
        <dbReference type="ARBA" id="ARBA00004651"/>
    </source>
</evidence>
<evidence type="ECO:0000256" key="7">
    <source>
        <dbReference type="RuleBase" id="RU363032"/>
    </source>
</evidence>
<evidence type="ECO:0000259" key="8">
    <source>
        <dbReference type="PROSITE" id="PS50928"/>
    </source>
</evidence>
<evidence type="ECO:0000256" key="2">
    <source>
        <dbReference type="ARBA" id="ARBA00022448"/>
    </source>
</evidence>
<dbReference type="SUPFAM" id="SSF161098">
    <property type="entry name" value="MetI-like"/>
    <property type="match status" value="1"/>
</dbReference>
<organism evidence="9">
    <name type="scientific">uncultured Rubellimicrobium sp</name>
    <dbReference type="NCBI Taxonomy" id="543078"/>
    <lineage>
        <taxon>Bacteria</taxon>
        <taxon>Pseudomonadati</taxon>
        <taxon>Pseudomonadota</taxon>
        <taxon>Alphaproteobacteria</taxon>
        <taxon>Rhodobacterales</taxon>
        <taxon>Roseobacteraceae</taxon>
        <taxon>Rubellimicrobium</taxon>
        <taxon>environmental samples</taxon>
    </lineage>
</organism>
<dbReference type="AlphaFoldDB" id="A0A6J4P0T1"/>
<evidence type="ECO:0000256" key="4">
    <source>
        <dbReference type="ARBA" id="ARBA00022692"/>
    </source>
</evidence>
<feature type="domain" description="ABC transmembrane type-1" evidence="8">
    <location>
        <begin position="98"/>
        <end position="306"/>
    </location>
</feature>
<proteinExistence type="inferred from homology"/>
<evidence type="ECO:0000256" key="3">
    <source>
        <dbReference type="ARBA" id="ARBA00022475"/>
    </source>
</evidence>
<dbReference type="PROSITE" id="PS50928">
    <property type="entry name" value="ABC_TM1"/>
    <property type="match status" value="1"/>
</dbReference>
<dbReference type="InterPro" id="IPR045621">
    <property type="entry name" value="BPD_transp_1_N"/>
</dbReference>
<keyword evidence="5 7" id="KW-1133">Transmembrane helix</keyword>